<dbReference type="RefSeq" id="WP_311672117.1">
    <property type="nucleotide sequence ID" value="NZ_JAVREQ010000003.1"/>
</dbReference>
<sequence length="165" mass="16966">MKRHTVLRRTALLTAALGLALGGAPAAAAAPGTVAAAANDPITVDLTVQGPNGALFDGPITTTGHDVTTASGGTHHCDGTNNDMNPEPGATPTAALDDAADQENFTWDGTWYPSFDDYFVSTIDGHNGGSAAYWNISVNGTSTPVGGCQFRIEPGDDVAFTWTEM</sequence>
<name>A0ABU2NMK5_9ACTN</name>
<evidence type="ECO:0000259" key="2">
    <source>
        <dbReference type="Pfam" id="PF14478"/>
    </source>
</evidence>
<gene>
    <name evidence="3" type="ORF">RM572_05385</name>
</gene>
<feature type="signal peptide" evidence="1">
    <location>
        <begin position="1"/>
        <end position="29"/>
    </location>
</feature>
<comment type="caution">
    <text evidence="3">The sequence shown here is derived from an EMBL/GenBank/DDBJ whole genome shotgun (WGS) entry which is preliminary data.</text>
</comment>
<keyword evidence="1" id="KW-0732">Signal</keyword>
<accession>A0ABU2NMK5</accession>
<evidence type="ECO:0000313" key="3">
    <source>
        <dbReference type="EMBL" id="MDT0378210.1"/>
    </source>
</evidence>
<dbReference type="InterPro" id="IPR027954">
    <property type="entry name" value="Transcobalamin-like_C"/>
</dbReference>
<evidence type="ECO:0000313" key="4">
    <source>
        <dbReference type="Proteomes" id="UP001183414"/>
    </source>
</evidence>
<organism evidence="3 4">
    <name type="scientific">Streptomyces hazeniae</name>
    <dbReference type="NCBI Taxonomy" id="3075538"/>
    <lineage>
        <taxon>Bacteria</taxon>
        <taxon>Bacillati</taxon>
        <taxon>Actinomycetota</taxon>
        <taxon>Actinomycetes</taxon>
        <taxon>Kitasatosporales</taxon>
        <taxon>Streptomycetaceae</taxon>
        <taxon>Streptomyces</taxon>
    </lineage>
</organism>
<dbReference type="Gene3D" id="2.170.130.30">
    <property type="match status" value="1"/>
</dbReference>
<proteinExistence type="predicted"/>
<dbReference type="PROSITE" id="PS51318">
    <property type="entry name" value="TAT"/>
    <property type="match status" value="1"/>
</dbReference>
<dbReference type="InterPro" id="IPR006311">
    <property type="entry name" value="TAT_signal"/>
</dbReference>
<dbReference type="Proteomes" id="UP001183414">
    <property type="component" value="Unassembled WGS sequence"/>
</dbReference>
<protein>
    <submittedName>
        <fullName evidence="3">DUF4430 domain-containing protein</fullName>
    </submittedName>
</protein>
<evidence type="ECO:0000256" key="1">
    <source>
        <dbReference type="SAM" id="SignalP"/>
    </source>
</evidence>
<feature type="domain" description="Transcobalamin-like C-terminal" evidence="2">
    <location>
        <begin position="113"/>
        <end position="163"/>
    </location>
</feature>
<feature type="chain" id="PRO_5045803743" evidence="1">
    <location>
        <begin position="30"/>
        <end position="165"/>
    </location>
</feature>
<dbReference type="Pfam" id="PF14478">
    <property type="entry name" value="DUF4430"/>
    <property type="match status" value="1"/>
</dbReference>
<keyword evidence="4" id="KW-1185">Reference proteome</keyword>
<dbReference type="EMBL" id="JAVREQ010000003">
    <property type="protein sequence ID" value="MDT0378210.1"/>
    <property type="molecule type" value="Genomic_DNA"/>
</dbReference>
<reference evidence="4" key="1">
    <citation type="submission" date="2023-07" db="EMBL/GenBank/DDBJ databases">
        <title>30 novel species of actinomycetes from the DSMZ collection.</title>
        <authorList>
            <person name="Nouioui I."/>
        </authorList>
    </citation>
    <scope>NUCLEOTIDE SEQUENCE [LARGE SCALE GENOMIC DNA]</scope>
    <source>
        <strain evidence="4">DSM 42041</strain>
    </source>
</reference>